<evidence type="ECO:0000256" key="1">
    <source>
        <dbReference type="SAM" id="MobiDB-lite"/>
    </source>
</evidence>
<evidence type="ECO:0000313" key="2">
    <source>
        <dbReference type="Proteomes" id="UP000887566"/>
    </source>
</evidence>
<dbReference type="WBParaSite" id="PSAMB.scaffold41size102001.g1075.t1">
    <property type="protein sequence ID" value="PSAMB.scaffold41size102001.g1075.t1"/>
    <property type="gene ID" value="PSAMB.scaffold41size102001.g1075"/>
</dbReference>
<accession>A0A914WHS4</accession>
<reference evidence="3" key="1">
    <citation type="submission" date="2022-11" db="UniProtKB">
        <authorList>
            <consortium name="WormBaseParasite"/>
        </authorList>
    </citation>
    <scope>IDENTIFICATION</scope>
</reference>
<feature type="compositionally biased region" description="Basic and acidic residues" evidence="1">
    <location>
        <begin position="43"/>
        <end position="67"/>
    </location>
</feature>
<dbReference type="Proteomes" id="UP000887566">
    <property type="component" value="Unplaced"/>
</dbReference>
<evidence type="ECO:0000313" key="3">
    <source>
        <dbReference type="WBParaSite" id="PSAMB.scaffold41size102001.g1075.t1"/>
    </source>
</evidence>
<name>A0A914WHS4_9BILA</name>
<dbReference type="AlphaFoldDB" id="A0A914WHS4"/>
<sequence>MGGFADGGDDDSAADWATSNKCVWNLAAISVKMSQRGGGCRSSKQETSARRRYVDSRDVPKGTDAKEKDWRWREAPLKAVVGWRPPICK</sequence>
<protein>
    <submittedName>
        <fullName evidence="3">Uncharacterized protein</fullName>
    </submittedName>
</protein>
<organism evidence="2 3">
    <name type="scientific">Plectus sambesii</name>
    <dbReference type="NCBI Taxonomy" id="2011161"/>
    <lineage>
        <taxon>Eukaryota</taxon>
        <taxon>Metazoa</taxon>
        <taxon>Ecdysozoa</taxon>
        <taxon>Nematoda</taxon>
        <taxon>Chromadorea</taxon>
        <taxon>Plectida</taxon>
        <taxon>Plectina</taxon>
        <taxon>Plectoidea</taxon>
        <taxon>Plectidae</taxon>
        <taxon>Plectus</taxon>
    </lineage>
</organism>
<proteinExistence type="predicted"/>
<keyword evidence="2" id="KW-1185">Reference proteome</keyword>
<feature type="region of interest" description="Disordered" evidence="1">
    <location>
        <begin position="36"/>
        <end position="67"/>
    </location>
</feature>